<dbReference type="Proteomes" id="UP000510682">
    <property type="component" value="Chromosome"/>
</dbReference>
<dbReference type="AlphaFoldDB" id="A0A7D6E392"/>
<accession>A0A7D6E392</accession>
<name>A0A7D6E392_9MYCO</name>
<dbReference type="SUPFAM" id="SSF52540">
    <property type="entry name" value="P-loop containing nucleoside triphosphate hydrolases"/>
    <property type="match status" value="1"/>
</dbReference>
<proteinExistence type="predicted"/>
<evidence type="ECO:0000313" key="2">
    <source>
        <dbReference type="Proteomes" id="UP000510682"/>
    </source>
</evidence>
<dbReference type="Gene3D" id="3.40.50.300">
    <property type="entry name" value="P-loop containing nucleotide triphosphate hydrolases"/>
    <property type="match status" value="1"/>
</dbReference>
<reference evidence="2" key="1">
    <citation type="submission" date="2020-07" db="EMBL/GenBank/DDBJ databases">
        <title>Description of Mycobacterium gordonae subsp. intergordonae subsp.nov. and Mycobacterium gordonae subsp. gordonae subsp. nov.</title>
        <authorList>
            <person name="Yu X."/>
        </authorList>
    </citation>
    <scope>NUCLEOTIDE SEQUENCE [LARGE SCALE GENOMIC DNA]</scope>
    <source>
        <strain evidence="2">24</strain>
    </source>
</reference>
<dbReference type="KEGG" id="mgor:H0P51_06865"/>
<sequence length="734" mass="83829">MNRVRVKIENCHGIHELSAEFDFRTSRAVAIYAPNGMMKTSFARTFADLAKDQPSTDRMFPDRPSSREIVDETGSEVSPQDVVVILSYDEEMGPTEATSTLLVDSQLRKEYEALQVDVLKAKADLLAALKMQSHTRKDVAQSLSRAFTSDDESFFVALLRVHEEVSAQDNAPYADVPYDVVFADKVLALLKTHDFQAALSDYITRYNELLDASTYFSREAFSYYNAANVTKSLADNKFFDANHSILLRGDGSAEEISSHQDLAALIESEKQKITEDAGLRKTFASIEKQLMKNAEARAFAAHISEHTELLTELENVDRFNERVWKSYLKTHFSLYDAAVQCFRAADSRKKEIERSATDQRTQWEEVIDIFNDRFFVPFRLIGRNRERVMLGLEPILKLGFEFEDGEDRAEVDRKELLQVLSTGEKKALYILNVLFEVQARRNSERETIFVIDDIADSFDYKNKYAIIQYLKEMAEHDNFRLIILTHNFDFYRTLESRFVSYDKCLMAQKSETGISLIKAVGIRNPFIKDFKPSFFTHAMKRAASIPFMRNLLEYTQGDDDPDYLLLTSLLHWKNDSEQITQSDLDKVFSKVFGGDAAWADASQVVTDMILQEADQCISAATSINFENKIVLSIAIRLLAEKYMIDAIADSGFTDAIAANQTPVLFTEFRRRFPQAEEVRRILDSVVLMTPEHIHVNSFMYEPILDMADDHLRRLYQDIKDLVATGTTVLTPASV</sequence>
<dbReference type="EMBL" id="CP059165">
    <property type="protein sequence ID" value="QLL08641.1"/>
    <property type="molecule type" value="Genomic_DNA"/>
</dbReference>
<gene>
    <name evidence="1" type="ORF">H0P51_06865</name>
</gene>
<protein>
    <submittedName>
        <fullName evidence="1">AAA family ATPase</fullName>
    </submittedName>
</protein>
<reference evidence="1 2" key="2">
    <citation type="submission" date="2020-07" db="EMBL/GenBank/DDBJ databases">
        <authorList>
            <person name="Yu X."/>
        </authorList>
    </citation>
    <scope>NUCLEOTIDE SEQUENCE [LARGE SCALE GENOMIC DNA]</scope>
    <source>
        <strain evidence="2">24</strain>
    </source>
</reference>
<evidence type="ECO:0000313" key="1">
    <source>
        <dbReference type="EMBL" id="QLL08641.1"/>
    </source>
</evidence>
<keyword evidence="2" id="KW-1185">Reference proteome</keyword>
<dbReference type="InterPro" id="IPR027417">
    <property type="entry name" value="P-loop_NTPase"/>
</dbReference>
<organism evidence="1 2">
    <name type="scientific">Mycobacterium vicinigordonae</name>
    <dbReference type="NCBI Taxonomy" id="1719132"/>
    <lineage>
        <taxon>Bacteria</taxon>
        <taxon>Bacillati</taxon>
        <taxon>Actinomycetota</taxon>
        <taxon>Actinomycetes</taxon>
        <taxon>Mycobacteriales</taxon>
        <taxon>Mycobacteriaceae</taxon>
        <taxon>Mycobacterium</taxon>
    </lineage>
</organism>
<reference evidence="2" key="3">
    <citation type="submission" date="2023-07" db="EMBL/GenBank/DDBJ databases">
        <title>Description of Mycobacterium gordonae subsp. intergordonae subsp.nov. and Mycobacterium gordonae subsp. gordonae subsp. nov.</title>
        <authorList>
            <person name="Huang H."/>
        </authorList>
    </citation>
    <scope>NUCLEOTIDE SEQUENCE [LARGE SCALE GENOMIC DNA]</scope>
    <source>
        <strain evidence="2">24</strain>
    </source>
</reference>